<sequence>MKQKNTRYIAKIVRTSCVLNVSDSYTKHDLSQLQDADEAIRTEMRGLLVENKYAEHLNSLSDKVSDKEKELVQDEESLTTEIRTSVDKMKQNIDLSEKRLSSELRNAFESYQTSLQEQKTKIKNLQTEIANLDVDKLPEYNLNLLIYSLSEMKLCSSSCDKIINHPKSGFQPTIEFSIGNLIQTSSGKCGAGALPLPSSSTISTQTDFFEDSDTEWFDAEDREEDDVIESSSDEITDEYPIKFQINQDIKLISKIVPNLKKRLDHFERKVA</sequence>
<keyword evidence="3" id="KW-1185">Reference proteome</keyword>
<organism evidence="2 3">
    <name type="scientific">Mytilus coruscus</name>
    <name type="common">Sea mussel</name>
    <dbReference type="NCBI Taxonomy" id="42192"/>
    <lineage>
        <taxon>Eukaryota</taxon>
        <taxon>Metazoa</taxon>
        <taxon>Spiralia</taxon>
        <taxon>Lophotrochozoa</taxon>
        <taxon>Mollusca</taxon>
        <taxon>Bivalvia</taxon>
        <taxon>Autobranchia</taxon>
        <taxon>Pteriomorphia</taxon>
        <taxon>Mytilida</taxon>
        <taxon>Mytiloidea</taxon>
        <taxon>Mytilidae</taxon>
        <taxon>Mytilinae</taxon>
        <taxon>Mytilus</taxon>
    </lineage>
</organism>
<dbReference type="AlphaFoldDB" id="A0A6J8A7C4"/>
<protein>
    <submittedName>
        <fullName evidence="2">Uncharacterized protein</fullName>
    </submittedName>
</protein>
<accession>A0A6J8A7C4</accession>
<reference evidence="2 3" key="1">
    <citation type="submission" date="2020-06" db="EMBL/GenBank/DDBJ databases">
        <authorList>
            <person name="Li R."/>
            <person name="Bekaert M."/>
        </authorList>
    </citation>
    <scope>NUCLEOTIDE SEQUENCE [LARGE SCALE GENOMIC DNA]</scope>
    <source>
        <strain evidence="3">wild</strain>
    </source>
</reference>
<keyword evidence="1" id="KW-0175">Coiled coil</keyword>
<evidence type="ECO:0000313" key="3">
    <source>
        <dbReference type="Proteomes" id="UP000507470"/>
    </source>
</evidence>
<dbReference type="Proteomes" id="UP000507470">
    <property type="component" value="Unassembled WGS sequence"/>
</dbReference>
<dbReference type="EMBL" id="CACVKT020000630">
    <property type="protein sequence ID" value="CAC5361611.1"/>
    <property type="molecule type" value="Genomic_DNA"/>
</dbReference>
<name>A0A6J8A7C4_MYTCO</name>
<evidence type="ECO:0000313" key="2">
    <source>
        <dbReference type="EMBL" id="CAC5361611.1"/>
    </source>
</evidence>
<gene>
    <name evidence="2" type="ORF">MCOR_3695</name>
</gene>
<feature type="coiled-coil region" evidence="1">
    <location>
        <begin position="57"/>
        <end position="135"/>
    </location>
</feature>
<evidence type="ECO:0000256" key="1">
    <source>
        <dbReference type="SAM" id="Coils"/>
    </source>
</evidence>
<proteinExistence type="predicted"/>
<dbReference type="OrthoDB" id="10365215at2759"/>